<accession>A0A7S1UBP7</accession>
<feature type="compositionally biased region" description="Low complexity" evidence="1">
    <location>
        <begin position="169"/>
        <end position="185"/>
    </location>
</feature>
<name>A0A7S1UBP7_9STRA</name>
<dbReference type="AlphaFoldDB" id="A0A7S1UBP7"/>
<evidence type="ECO:0000256" key="1">
    <source>
        <dbReference type="SAM" id="MobiDB-lite"/>
    </source>
</evidence>
<protein>
    <submittedName>
        <fullName evidence="2">Uncharacterized protein</fullName>
    </submittedName>
</protein>
<sequence>MRLAVGLLRLAHVHRPALVRLVQLHRDLAPEAPLELLTEIAVDPLAHVLRRRVLTFDDKVQVLQVVLVEDVCQRRVRIIQIEQPVQLLYQPRGTELHFDDVGSAVQLLRRAELLALMMGADSERLACNTQRRAARPRCFLTLNECAIMNESLTPREYMPFAARAGAAARTTTASTARSARSAAMAPKGGLDPHGPALDNGPTRH</sequence>
<dbReference type="EMBL" id="HBGJ01033192">
    <property type="protein sequence ID" value="CAD9262596.1"/>
    <property type="molecule type" value="Transcribed_RNA"/>
</dbReference>
<evidence type="ECO:0000313" key="2">
    <source>
        <dbReference type="EMBL" id="CAD9262596.1"/>
    </source>
</evidence>
<organism evidence="2">
    <name type="scientific">Phaeomonas parva</name>
    <dbReference type="NCBI Taxonomy" id="124430"/>
    <lineage>
        <taxon>Eukaryota</taxon>
        <taxon>Sar</taxon>
        <taxon>Stramenopiles</taxon>
        <taxon>Ochrophyta</taxon>
        <taxon>Pinguiophyceae</taxon>
        <taxon>Pinguiochrysidales</taxon>
        <taxon>Pinguiochrysidaceae</taxon>
        <taxon>Phaeomonas</taxon>
    </lineage>
</organism>
<reference evidence="2" key="1">
    <citation type="submission" date="2021-01" db="EMBL/GenBank/DDBJ databases">
        <authorList>
            <person name="Corre E."/>
            <person name="Pelletier E."/>
            <person name="Niang G."/>
            <person name="Scheremetjew M."/>
            <person name="Finn R."/>
            <person name="Kale V."/>
            <person name="Holt S."/>
            <person name="Cochrane G."/>
            <person name="Meng A."/>
            <person name="Brown T."/>
            <person name="Cohen L."/>
        </authorList>
    </citation>
    <scope>NUCLEOTIDE SEQUENCE</scope>
    <source>
        <strain evidence="2">CCMP2877</strain>
    </source>
</reference>
<feature type="region of interest" description="Disordered" evidence="1">
    <location>
        <begin position="169"/>
        <end position="204"/>
    </location>
</feature>
<gene>
    <name evidence="2" type="ORF">PPAR1163_LOCUS20979</name>
</gene>
<proteinExistence type="predicted"/>